<dbReference type="EMBL" id="ABEU02000016">
    <property type="protein sequence ID" value="PNR37701.1"/>
    <property type="molecule type" value="Genomic_DNA"/>
</dbReference>
<evidence type="ECO:0000313" key="13">
    <source>
        <dbReference type="Proteomes" id="UP000006727"/>
    </source>
</evidence>
<evidence type="ECO:0008006" key="14">
    <source>
        <dbReference type="Google" id="ProtNLM"/>
    </source>
</evidence>
<gene>
    <name evidence="12" type="primary">LOC112293655</name>
    <name evidence="11" type="ORF">PHYPA_020810</name>
</gene>
<feature type="domain" description="CSC1/OSCA1-like 7TM region" evidence="8">
    <location>
        <begin position="391"/>
        <end position="664"/>
    </location>
</feature>
<dbReference type="InterPro" id="IPR003864">
    <property type="entry name" value="CSC1/OSCA1-like_7TM"/>
</dbReference>
<dbReference type="InterPro" id="IPR032880">
    <property type="entry name" value="CSC1/OSCA1-like_N"/>
</dbReference>
<dbReference type="Pfam" id="PF02714">
    <property type="entry name" value="RSN1_7TM"/>
    <property type="match status" value="1"/>
</dbReference>
<feature type="transmembrane region" description="Helical" evidence="7">
    <location>
        <begin position="485"/>
        <end position="504"/>
    </location>
</feature>
<evidence type="ECO:0000256" key="5">
    <source>
        <dbReference type="ARBA" id="ARBA00022989"/>
    </source>
</evidence>
<dbReference type="AlphaFoldDB" id="A0A2K1J849"/>
<evidence type="ECO:0000256" key="1">
    <source>
        <dbReference type="ARBA" id="ARBA00004141"/>
    </source>
</evidence>
<accession>A0A2K1J849</accession>
<keyword evidence="4 7" id="KW-0812">Transmembrane</keyword>
<reference evidence="11 13" key="2">
    <citation type="journal article" date="2018" name="Plant J.">
        <title>The Physcomitrella patens chromosome-scale assembly reveals moss genome structure and evolution.</title>
        <authorList>
            <person name="Lang D."/>
            <person name="Ullrich K.K."/>
            <person name="Murat F."/>
            <person name="Fuchs J."/>
            <person name="Jenkins J."/>
            <person name="Haas F.B."/>
            <person name="Piednoel M."/>
            <person name="Gundlach H."/>
            <person name="Van Bel M."/>
            <person name="Meyberg R."/>
            <person name="Vives C."/>
            <person name="Morata J."/>
            <person name="Symeonidi A."/>
            <person name="Hiss M."/>
            <person name="Muchero W."/>
            <person name="Kamisugi Y."/>
            <person name="Saleh O."/>
            <person name="Blanc G."/>
            <person name="Decker E.L."/>
            <person name="van Gessel N."/>
            <person name="Grimwood J."/>
            <person name="Hayes R.D."/>
            <person name="Graham S.W."/>
            <person name="Gunter L.E."/>
            <person name="McDaniel S.F."/>
            <person name="Hoernstein S.N.W."/>
            <person name="Larsson A."/>
            <person name="Li F.W."/>
            <person name="Perroud P.F."/>
            <person name="Phillips J."/>
            <person name="Ranjan P."/>
            <person name="Rokshar D.S."/>
            <person name="Rothfels C.J."/>
            <person name="Schneider L."/>
            <person name="Shu S."/>
            <person name="Stevenson D.W."/>
            <person name="Thummler F."/>
            <person name="Tillich M."/>
            <person name="Villarreal Aguilar J.C."/>
            <person name="Widiez T."/>
            <person name="Wong G.K."/>
            <person name="Wymore A."/>
            <person name="Zhang Y."/>
            <person name="Zimmer A.D."/>
            <person name="Quatrano R.S."/>
            <person name="Mayer K.F.X."/>
            <person name="Goodstein D."/>
            <person name="Casacuberta J.M."/>
            <person name="Vandepoele K."/>
            <person name="Reski R."/>
            <person name="Cuming A.C."/>
            <person name="Tuskan G.A."/>
            <person name="Maumus F."/>
            <person name="Salse J."/>
            <person name="Schmutz J."/>
            <person name="Rensing S.A."/>
        </authorList>
    </citation>
    <scope>NUCLEOTIDE SEQUENCE [LARGE SCALE GENOMIC DNA]</scope>
    <source>
        <strain evidence="12 13">cv. Gransden 2004</strain>
    </source>
</reference>
<feature type="transmembrane region" description="Helical" evidence="7">
    <location>
        <begin position="593"/>
        <end position="621"/>
    </location>
</feature>
<dbReference type="PANTHER" id="PTHR13018:SF5">
    <property type="entry name" value="RE44586P"/>
    <property type="match status" value="1"/>
</dbReference>
<name>A0A2K1J849_PHYPA</name>
<evidence type="ECO:0000256" key="6">
    <source>
        <dbReference type="ARBA" id="ARBA00023136"/>
    </source>
</evidence>
<keyword evidence="3" id="KW-0813">Transport</keyword>
<feature type="domain" description="CSC1/OSCA1-like N-terminal transmembrane" evidence="9">
    <location>
        <begin position="7"/>
        <end position="198"/>
    </location>
</feature>
<feature type="transmembrane region" description="Helical" evidence="7">
    <location>
        <begin position="641"/>
        <end position="666"/>
    </location>
</feature>
<keyword evidence="6 7" id="KW-0472">Membrane</keyword>
<feature type="transmembrane region" description="Helical" evidence="7">
    <location>
        <begin position="112"/>
        <end position="134"/>
    </location>
</feature>
<feature type="transmembrane region" description="Helical" evidence="7">
    <location>
        <begin position="524"/>
        <end position="544"/>
    </location>
</feature>
<comment type="subcellular location">
    <subcellularLocation>
        <location evidence="1">Membrane</location>
        <topology evidence="1">Multi-pass membrane protein</topology>
    </subcellularLocation>
</comment>
<feature type="domain" description="CSC1/OSCA1-like cytosolic" evidence="10">
    <location>
        <begin position="219"/>
        <end position="380"/>
    </location>
</feature>
<evidence type="ECO:0000313" key="11">
    <source>
        <dbReference type="EMBL" id="PNR37701.1"/>
    </source>
</evidence>
<evidence type="ECO:0000259" key="8">
    <source>
        <dbReference type="Pfam" id="PF02714"/>
    </source>
</evidence>
<feature type="transmembrane region" description="Helical" evidence="7">
    <location>
        <begin position="177"/>
        <end position="196"/>
    </location>
</feature>
<dbReference type="PANTHER" id="PTHR13018">
    <property type="entry name" value="PROBABLE MEMBRANE PROTEIN DUF221-RELATED"/>
    <property type="match status" value="1"/>
</dbReference>
<comment type="similarity">
    <text evidence="2">Belongs to the CSC1 (TC 1.A.17) family.</text>
</comment>
<dbReference type="Pfam" id="PF14703">
    <property type="entry name" value="PHM7_cyt"/>
    <property type="match status" value="1"/>
</dbReference>
<organism evidence="11">
    <name type="scientific">Physcomitrium patens</name>
    <name type="common">Spreading-leaved earth moss</name>
    <name type="synonym">Physcomitrella patens</name>
    <dbReference type="NCBI Taxonomy" id="3218"/>
    <lineage>
        <taxon>Eukaryota</taxon>
        <taxon>Viridiplantae</taxon>
        <taxon>Streptophyta</taxon>
        <taxon>Embryophyta</taxon>
        <taxon>Bryophyta</taxon>
        <taxon>Bryophytina</taxon>
        <taxon>Bryopsida</taxon>
        <taxon>Funariidae</taxon>
        <taxon>Funariales</taxon>
        <taxon>Funariaceae</taxon>
        <taxon>Physcomitrium</taxon>
    </lineage>
</organism>
<feature type="transmembrane region" description="Helical" evidence="7">
    <location>
        <begin position="6"/>
        <end position="28"/>
    </location>
</feature>
<feature type="transmembrane region" description="Helical" evidence="7">
    <location>
        <begin position="393"/>
        <end position="417"/>
    </location>
</feature>
<dbReference type="GO" id="GO:0005227">
    <property type="term" value="F:calcium-activated cation channel activity"/>
    <property type="evidence" value="ECO:0000318"/>
    <property type="project" value="GO_Central"/>
</dbReference>
<evidence type="ECO:0000256" key="4">
    <source>
        <dbReference type="ARBA" id="ARBA00022692"/>
    </source>
</evidence>
<keyword evidence="13" id="KW-1185">Reference proteome</keyword>
<keyword evidence="5 7" id="KW-1133">Transmembrane helix</keyword>
<feature type="transmembrane region" description="Helical" evidence="7">
    <location>
        <begin position="437"/>
        <end position="455"/>
    </location>
</feature>
<dbReference type="Proteomes" id="UP000006727">
    <property type="component" value="Chromosome 16"/>
</dbReference>
<dbReference type="GO" id="GO:0005886">
    <property type="term" value="C:plasma membrane"/>
    <property type="evidence" value="ECO:0000318"/>
    <property type="project" value="GO_Central"/>
</dbReference>
<dbReference type="Gramene" id="Pp3c16_11420V3.1">
    <property type="protein sequence ID" value="Pp3c16_11420V3.1"/>
    <property type="gene ID" value="Pp3c16_11420"/>
</dbReference>
<dbReference type="PaxDb" id="3218-PP1S106_36V6.1"/>
<evidence type="ECO:0000256" key="2">
    <source>
        <dbReference type="ARBA" id="ARBA00007779"/>
    </source>
</evidence>
<dbReference type="InterPro" id="IPR027815">
    <property type="entry name" value="CSC1/OSCA1-like_cyt"/>
</dbReference>
<proteinExistence type="inferred from homology"/>
<evidence type="ECO:0000256" key="3">
    <source>
        <dbReference type="ARBA" id="ARBA00022448"/>
    </source>
</evidence>
<dbReference type="RefSeq" id="XP_024399104.1">
    <property type="nucleotide sequence ID" value="XM_024543336.2"/>
</dbReference>
<reference evidence="11 13" key="1">
    <citation type="journal article" date="2008" name="Science">
        <title>The Physcomitrella genome reveals evolutionary insights into the conquest of land by plants.</title>
        <authorList>
            <person name="Rensing S."/>
            <person name="Lang D."/>
            <person name="Zimmer A."/>
            <person name="Terry A."/>
            <person name="Salamov A."/>
            <person name="Shapiro H."/>
            <person name="Nishiyama T."/>
            <person name="Perroud P.-F."/>
            <person name="Lindquist E."/>
            <person name="Kamisugi Y."/>
            <person name="Tanahashi T."/>
            <person name="Sakakibara K."/>
            <person name="Fujita T."/>
            <person name="Oishi K."/>
            <person name="Shin-I T."/>
            <person name="Kuroki Y."/>
            <person name="Toyoda A."/>
            <person name="Suzuki Y."/>
            <person name="Hashimoto A."/>
            <person name="Yamaguchi K."/>
            <person name="Sugano A."/>
            <person name="Kohara Y."/>
            <person name="Fujiyama A."/>
            <person name="Anterola A."/>
            <person name="Aoki S."/>
            <person name="Ashton N."/>
            <person name="Barbazuk W.B."/>
            <person name="Barker E."/>
            <person name="Bennetzen J."/>
            <person name="Bezanilla M."/>
            <person name="Blankenship R."/>
            <person name="Cho S.H."/>
            <person name="Dutcher S."/>
            <person name="Estelle M."/>
            <person name="Fawcett J.A."/>
            <person name="Gundlach H."/>
            <person name="Hanada K."/>
            <person name="Heyl A."/>
            <person name="Hicks K.A."/>
            <person name="Hugh J."/>
            <person name="Lohr M."/>
            <person name="Mayer K."/>
            <person name="Melkozernov A."/>
            <person name="Murata T."/>
            <person name="Nelson D."/>
            <person name="Pils B."/>
            <person name="Prigge M."/>
            <person name="Reiss B."/>
            <person name="Renner T."/>
            <person name="Rombauts S."/>
            <person name="Rushton P."/>
            <person name="Sanderfoot A."/>
            <person name="Schween G."/>
            <person name="Shiu S.-H."/>
            <person name="Stueber K."/>
            <person name="Theodoulou F.L."/>
            <person name="Tu H."/>
            <person name="Van de Peer Y."/>
            <person name="Verrier P.J."/>
            <person name="Waters E."/>
            <person name="Wood A."/>
            <person name="Yang L."/>
            <person name="Cove D."/>
            <person name="Cuming A."/>
            <person name="Hasebe M."/>
            <person name="Lucas S."/>
            <person name="Mishler D.B."/>
            <person name="Reski R."/>
            <person name="Grigoriev I."/>
            <person name="Quatrano R.S."/>
            <person name="Boore J.L."/>
        </authorList>
    </citation>
    <scope>NUCLEOTIDE SEQUENCE [LARGE SCALE GENOMIC DNA]</scope>
    <source>
        <strain evidence="12 13">cv. Gransden 2004</strain>
    </source>
</reference>
<sequence>MASLYDIGVSAVINCTIMSLLFIFFLVFNIQPLNDRVYHPKLYMKDAQRKGSPSSRSSHPKMDQYFETKCLPYLQSFAWIVEAFRMSEHQIIDHAGLDAAIFLRNIQVGLKIFIPLMTVGLSTIVTINVGGGYLKSLDHGKVANINNTLNSSPTNSLLFTDIDKLSIANVPSGSSRLWTHLVMAYVFTAWTCVVLYNEYKTISLMRLEFLRSARRQANQFTVLVHQVPKSTVESINIQVQKYFRANHPDFYLSHQLVYNANRLANIVKRRKNKENWLSYWHLRFKASNERPMTRRYGCGMCGTMVDAINLYTTKIEKLNKKAELERVAVLQDASSTMPSAFVSFKTRWGAAVCAQTQQSFDPTKWITAWAPEPRDIYWPNLAIPYIKLACRRVCVGICLFVLVFCFMIPITIVQSFASIQGLRTQFPQLEKVLKITYFASFVQGYLPGVILKFFMKLVPYMVRGLTIFEGHSSFSRLDQQGAMKYYYFMVVNVFFGSMLTGSALEQLQSFLNSSSVVQFLKTLAYTIPMKATFFITFIMVDGWAGAASEILRPWGLLSYHIQNAFFVHTEMDKVRAMDPGPIIYYVNLAQLQLYFLMGLVYSVITPIILPFVVVTFAINYVVYRHQVIHVYEAAYESAGSFWPFVHGRIIVALYIEQLMLIGLFLVQGPITFKTIHVSDDDSLKEKALKFCQQAMSSTPFVVALPIFTYIFHRYCKTRFEPCFLKFPLEHASKKDMDDRTRDPNFNMSEFIQNSYKHPDFLDERVLQEIRKETQLPTKIQTKPQKHKNEMLDNTVDIPNMVEGTFVCNNKFIS</sequence>
<dbReference type="InterPro" id="IPR045122">
    <property type="entry name" value="Csc1-like"/>
</dbReference>
<dbReference type="Pfam" id="PF13967">
    <property type="entry name" value="RSN1_TM"/>
    <property type="match status" value="1"/>
</dbReference>
<evidence type="ECO:0000313" key="12">
    <source>
        <dbReference type="EnsemblPlants" id="Pp3c16_11420V3.1"/>
    </source>
</evidence>
<evidence type="ECO:0000259" key="10">
    <source>
        <dbReference type="Pfam" id="PF14703"/>
    </source>
</evidence>
<protein>
    <recommendedName>
        <fullName evidence="14">ERD4-related membrane protein</fullName>
    </recommendedName>
</protein>
<reference evidence="12" key="3">
    <citation type="submission" date="2020-12" db="UniProtKB">
        <authorList>
            <consortium name="EnsemblPlants"/>
        </authorList>
    </citation>
    <scope>IDENTIFICATION</scope>
</reference>
<dbReference type="OrthoDB" id="1689567at2759"/>
<evidence type="ECO:0000256" key="7">
    <source>
        <dbReference type="SAM" id="Phobius"/>
    </source>
</evidence>
<dbReference type="GeneID" id="112293655"/>
<evidence type="ECO:0000259" key="9">
    <source>
        <dbReference type="Pfam" id="PF13967"/>
    </source>
</evidence>
<dbReference type="EnsemblPlants" id="Pp3c16_11420V3.1">
    <property type="protein sequence ID" value="Pp3c16_11420V3.1"/>
    <property type="gene ID" value="Pp3c16_11420"/>
</dbReference>